<dbReference type="InterPro" id="IPR004375">
    <property type="entry name" value="NanQ/TabA/YiaL"/>
</dbReference>
<evidence type="ECO:0000313" key="2">
    <source>
        <dbReference type="Proteomes" id="UP000182057"/>
    </source>
</evidence>
<dbReference type="NCBIfam" id="TIGR00022">
    <property type="entry name" value="YhcH/YjgK/YiaL family protein"/>
    <property type="match status" value="1"/>
</dbReference>
<dbReference type="AlphaFoldDB" id="A0A1D3UEM6"/>
<protein>
    <recommendedName>
        <fullName evidence="3">YhcH/YjgK/YiaL family protein</fullName>
    </recommendedName>
</protein>
<proteinExistence type="predicted"/>
<accession>A0A1D3UEM6</accession>
<dbReference type="GO" id="GO:0005829">
    <property type="term" value="C:cytosol"/>
    <property type="evidence" value="ECO:0007669"/>
    <property type="project" value="TreeGrafter"/>
</dbReference>
<dbReference type="PANTHER" id="PTHR34986:SF1">
    <property type="entry name" value="PROTEIN YIAL"/>
    <property type="match status" value="1"/>
</dbReference>
<dbReference type="Proteomes" id="UP000182057">
    <property type="component" value="Unassembled WGS sequence"/>
</dbReference>
<gene>
    <name evidence="1" type="ORF">TFUB20_00388</name>
</gene>
<sequence>MWLFCIYSYNKKTFRQLLITENDAGRKHSHALVRPSENRYMMIVDSLQNSKHVESLHPLFKKAFDYLKETDFSQIEDGKIETDDPRLFFSVSTLRGKDPQDAVMETHEKYIDIQTPIIGVESIGWKAGDELMIISQPYDAEKDLTLYYDFPTTYTKLYPGQFAVYFPEDGHAPGIGQGNIRKVVAKVAVE</sequence>
<evidence type="ECO:0008006" key="3">
    <source>
        <dbReference type="Google" id="ProtNLM"/>
    </source>
</evidence>
<name>A0A1D3UEM6_TANFO</name>
<evidence type="ECO:0000313" key="1">
    <source>
        <dbReference type="EMBL" id="SCQ18592.1"/>
    </source>
</evidence>
<dbReference type="EMBL" id="FMMM01000019">
    <property type="protein sequence ID" value="SCQ18592.1"/>
    <property type="molecule type" value="Genomic_DNA"/>
</dbReference>
<organism evidence="1 2">
    <name type="scientific">Tannerella forsythia</name>
    <name type="common">Bacteroides forsythus</name>
    <dbReference type="NCBI Taxonomy" id="28112"/>
    <lineage>
        <taxon>Bacteria</taxon>
        <taxon>Pseudomonadati</taxon>
        <taxon>Bacteroidota</taxon>
        <taxon>Bacteroidia</taxon>
        <taxon>Bacteroidales</taxon>
        <taxon>Tannerellaceae</taxon>
        <taxon>Tannerella</taxon>
    </lineage>
</organism>
<dbReference type="PANTHER" id="PTHR34986">
    <property type="entry name" value="EVOLVED BETA-GALACTOSIDASE SUBUNIT BETA"/>
    <property type="match status" value="1"/>
</dbReference>
<dbReference type="SUPFAM" id="SSF51197">
    <property type="entry name" value="Clavaminate synthase-like"/>
    <property type="match status" value="1"/>
</dbReference>
<reference evidence="1 2" key="1">
    <citation type="submission" date="2016-09" db="EMBL/GenBank/DDBJ databases">
        <authorList>
            <person name="Capua I."/>
            <person name="De Benedictis P."/>
            <person name="Joannis T."/>
            <person name="Lombin L.H."/>
            <person name="Cattoli G."/>
        </authorList>
    </citation>
    <scope>NUCLEOTIDE SEQUENCE [LARGE SCALE GENOMIC DNA]</scope>
    <source>
        <strain evidence="1 2">UB20</strain>
    </source>
</reference>
<dbReference type="Gene3D" id="2.60.120.370">
    <property type="entry name" value="YhcH/YjgK/YiaL"/>
    <property type="match status" value="1"/>
</dbReference>
<dbReference type="Pfam" id="PF04074">
    <property type="entry name" value="DUF386"/>
    <property type="match status" value="1"/>
</dbReference>
<dbReference type="InterPro" id="IPR037012">
    <property type="entry name" value="NanQ/TabA/YiaL_sf"/>
</dbReference>